<evidence type="ECO:0000313" key="4">
    <source>
        <dbReference type="Proteomes" id="UP000029981"/>
    </source>
</evidence>
<dbReference type="GO" id="GO:0005783">
    <property type="term" value="C:endoplasmic reticulum"/>
    <property type="evidence" value="ECO:0000318"/>
    <property type="project" value="GO_Central"/>
</dbReference>
<dbReference type="PANTHER" id="PTHR23322">
    <property type="entry name" value="FAS-ASSOCIATED PROTEIN"/>
    <property type="match status" value="1"/>
</dbReference>
<organism evidence="3 4">
    <name type="scientific">Cucumis sativus</name>
    <name type="common">Cucumber</name>
    <dbReference type="NCBI Taxonomy" id="3659"/>
    <lineage>
        <taxon>Eukaryota</taxon>
        <taxon>Viridiplantae</taxon>
        <taxon>Streptophyta</taxon>
        <taxon>Embryophyta</taxon>
        <taxon>Tracheophyta</taxon>
        <taxon>Spermatophyta</taxon>
        <taxon>Magnoliopsida</taxon>
        <taxon>eudicotyledons</taxon>
        <taxon>Gunneridae</taxon>
        <taxon>Pentapetalae</taxon>
        <taxon>rosids</taxon>
        <taxon>fabids</taxon>
        <taxon>Cucurbitales</taxon>
        <taxon>Cucurbitaceae</taxon>
        <taxon>Benincaseae</taxon>
        <taxon>Cucumis</taxon>
    </lineage>
</organism>
<gene>
    <name evidence="3" type="ORF">Csa_5G011740</name>
</gene>
<evidence type="ECO:0000256" key="1">
    <source>
        <dbReference type="SAM" id="MobiDB-lite"/>
    </source>
</evidence>
<dbReference type="InterPro" id="IPR006577">
    <property type="entry name" value="UAS"/>
</dbReference>
<dbReference type="GO" id="GO:0043130">
    <property type="term" value="F:ubiquitin binding"/>
    <property type="evidence" value="ECO:0000318"/>
    <property type="project" value="GO_Central"/>
</dbReference>
<name>A0A0A0KL74_CUCSA</name>
<dbReference type="SMART" id="SM00594">
    <property type="entry name" value="UAS"/>
    <property type="match status" value="1"/>
</dbReference>
<dbReference type="STRING" id="3659.A0A0A0KL74"/>
<evidence type="ECO:0000259" key="2">
    <source>
        <dbReference type="SMART" id="SM00594"/>
    </source>
</evidence>
<feature type="domain" description="UAS" evidence="2">
    <location>
        <begin position="126"/>
        <end position="256"/>
    </location>
</feature>
<evidence type="ECO:0000313" key="3">
    <source>
        <dbReference type="EMBL" id="KGN49584.1"/>
    </source>
</evidence>
<feature type="region of interest" description="Disordered" evidence="1">
    <location>
        <begin position="295"/>
        <end position="337"/>
    </location>
</feature>
<reference evidence="3 4" key="3">
    <citation type="journal article" date="2010" name="BMC Genomics">
        <title>Transcriptome sequencing and comparative analysis of cucumber flowers with different sex types.</title>
        <authorList>
            <person name="Guo S."/>
            <person name="Zheng Y."/>
            <person name="Joung J.G."/>
            <person name="Liu S."/>
            <person name="Zhang Z."/>
            <person name="Crasta O.R."/>
            <person name="Sobral B.W."/>
            <person name="Xu Y."/>
            <person name="Huang S."/>
            <person name="Fei Z."/>
        </authorList>
    </citation>
    <scope>NUCLEOTIDE SEQUENCE [LARGE SCALE GENOMIC DNA]</scope>
    <source>
        <strain evidence="4">cv. 9930</strain>
    </source>
</reference>
<dbReference type="Gramene" id="KGN49584">
    <property type="protein sequence ID" value="KGN49584"/>
    <property type="gene ID" value="Csa_5G011740"/>
</dbReference>
<dbReference type="PANTHER" id="PTHR23322:SF1">
    <property type="entry name" value="FAS-ASSOCIATED FACTOR 2"/>
    <property type="match status" value="1"/>
</dbReference>
<reference evidence="3 4" key="4">
    <citation type="journal article" date="2011" name="BMC Genomics">
        <title>RNA-Seq improves annotation of protein-coding genes in the cucumber genome.</title>
        <authorList>
            <person name="Li Z."/>
            <person name="Zhang Z."/>
            <person name="Yan P."/>
            <person name="Huang S."/>
            <person name="Fei Z."/>
            <person name="Lin K."/>
        </authorList>
    </citation>
    <scope>NUCLEOTIDE SEQUENCE [LARGE SCALE GENOMIC DNA]</scope>
    <source>
        <strain evidence="4">cv. 9930</strain>
    </source>
</reference>
<accession>A0A0A0KL74</accession>
<protein>
    <recommendedName>
        <fullName evidence="2">UAS domain-containing protein</fullName>
    </recommendedName>
</protein>
<dbReference type="AlphaFoldDB" id="A0A0A0KL74"/>
<sequence length="400" mass="43996">MVDLADKLAYFQVITGLEDPEICTEILVAHESSASAAADGGGGDAHFDPPMREVLDRPEHQENAALAPSLAWKNITLSISVISGSLGLVSSAVGLGFWAGGGILSYSLGVIGFGSGSGRNAESSARLVSVSAAASEAIDFVNAFKFLFVYLHSPDHPDTPFFCERTLCSETGGSTRTSEGFKMSNSLKASRYPFCAMVKLQDTLFVLCFKIPFLCYGKASRYPFCAMVMAATNQRIALLQQVEGPKTAEEMLVILHRVLEESAPVLVSARLDAEERRNNMRLREEQDAAYRAALEADQAREQQSREEQERLEREAAEAERKRKEEEKARERAAREAAEREAALARMRQEKAMSLGAEPEKGPNVTQVLVQFPTREHKERSYNLVSNFPELFMALISCLCP</sequence>
<dbReference type="EMBL" id="CM002926">
    <property type="protein sequence ID" value="KGN49584.1"/>
    <property type="molecule type" value="Genomic_DNA"/>
</dbReference>
<keyword evidence="4" id="KW-1185">Reference proteome</keyword>
<reference evidence="3 4" key="2">
    <citation type="journal article" date="2009" name="PLoS ONE">
        <title>An integrated genetic and cytogenetic map of the cucumber genome.</title>
        <authorList>
            <person name="Ren Y."/>
            <person name="Zhang Z."/>
            <person name="Liu J."/>
            <person name="Staub J.E."/>
            <person name="Han Y."/>
            <person name="Cheng Z."/>
            <person name="Li X."/>
            <person name="Lu J."/>
            <person name="Miao H."/>
            <person name="Kang H."/>
            <person name="Xie B."/>
            <person name="Gu X."/>
            <person name="Wang X."/>
            <person name="Du Y."/>
            <person name="Jin W."/>
            <person name="Huang S."/>
        </authorList>
    </citation>
    <scope>NUCLEOTIDE SEQUENCE [LARGE SCALE GENOMIC DNA]</scope>
    <source>
        <strain evidence="4">cv. 9930</strain>
    </source>
</reference>
<dbReference type="GO" id="GO:0036503">
    <property type="term" value="P:ERAD pathway"/>
    <property type="evidence" value="ECO:0000318"/>
    <property type="project" value="GO_Central"/>
</dbReference>
<feature type="compositionally biased region" description="Basic and acidic residues" evidence="1">
    <location>
        <begin position="297"/>
        <end position="337"/>
    </location>
</feature>
<reference evidence="3 4" key="1">
    <citation type="journal article" date="2009" name="Nat. Genet.">
        <title>The genome of the cucumber, Cucumis sativus L.</title>
        <authorList>
            <person name="Huang S."/>
            <person name="Li R."/>
            <person name="Zhang Z."/>
            <person name="Li L."/>
            <person name="Gu X."/>
            <person name="Fan W."/>
            <person name="Lucas W.J."/>
            <person name="Wang X."/>
            <person name="Xie B."/>
            <person name="Ni P."/>
            <person name="Ren Y."/>
            <person name="Zhu H."/>
            <person name="Li J."/>
            <person name="Lin K."/>
            <person name="Jin W."/>
            <person name="Fei Z."/>
            <person name="Li G."/>
            <person name="Staub J."/>
            <person name="Kilian A."/>
            <person name="van der Vossen E.A."/>
            <person name="Wu Y."/>
            <person name="Guo J."/>
            <person name="He J."/>
            <person name="Jia Z."/>
            <person name="Ren Y."/>
            <person name="Tian G."/>
            <person name="Lu Y."/>
            <person name="Ruan J."/>
            <person name="Qian W."/>
            <person name="Wang M."/>
            <person name="Huang Q."/>
            <person name="Li B."/>
            <person name="Xuan Z."/>
            <person name="Cao J."/>
            <person name="Asan"/>
            <person name="Wu Z."/>
            <person name="Zhang J."/>
            <person name="Cai Q."/>
            <person name="Bai Y."/>
            <person name="Zhao B."/>
            <person name="Han Y."/>
            <person name="Li Y."/>
            <person name="Li X."/>
            <person name="Wang S."/>
            <person name="Shi Q."/>
            <person name="Liu S."/>
            <person name="Cho W.K."/>
            <person name="Kim J.Y."/>
            <person name="Xu Y."/>
            <person name="Heller-Uszynska K."/>
            <person name="Miao H."/>
            <person name="Cheng Z."/>
            <person name="Zhang S."/>
            <person name="Wu J."/>
            <person name="Yang Y."/>
            <person name="Kang H."/>
            <person name="Li M."/>
            <person name="Liang H."/>
            <person name="Ren X."/>
            <person name="Shi Z."/>
            <person name="Wen M."/>
            <person name="Jian M."/>
            <person name="Yang H."/>
            <person name="Zhang G."/>
            <person name="Yang Z."/>
            <person name="Chen R."/>
            <person name="Liu S."/>
            <person name="Li J."/>
            <person name="Ma L."/>
            <person name="Liu H."/>
            <person name="Zhou Y."/>
            <person name="Zhao J."/>
            <person name="Fang X."/>
            <person name="Li G."/>
            <person name="Fang L."/>
            <person name="Li Y."/>
            <person name="Liu D."/>
            <person name="Zheng H."/>
            <person name="Zhang Y."/>
            <person name="Qin N."/>
            <person name="Li Z."/>
            <person name="Yang G."/>
            <person name="Yang S."/>
            <person name="Bolund L."/>
            <person name="Kristiansen K."/>
            <person name="Zheng H."/>
            <person name="Li S."/>
            <person name="Zhang X."/>
            <person name="Yang H."/>
            <person name="Wang J."/>
            <person name="Sun R."/>
            <person name="Zhang B."/>
            <person name="Jiang S."/>
            <person name="Wang J."/>
            <person name="Du Y."/>
            <person name="Li S."/>
        </authorList>
    </citation>
    <scope>NUCLEOTIDE SEQUENCE [LARGE SCALE GENOMIC DNA]</scope>
    <source>
        <strain evidence="4">cv. 9930</strain>
    </source>
</reference>
<dbReference type="OMA" id="RYPFCAM"/>
<dbReference type="Gene3D" id="3.40.30.10">
    <property type="entry name" value="Glutaredoxin"/>
    <property type="match status" value="1"/>
</dbReference>
<proteinExistence type="predicted"/>
<dbReference type="Proteomes" id="UP000029981">
    <property type="component" value="Chromosome 5"/>
</dbReference>
<dbReference type="InterPro" id="IPR050730">
    <property type="entry name" value="UBX_domain-protein"/>
</dbReference>